<dbReference type="InterPro" id="IPR012338">
    <property type="entry name" value="Beta-lactam/transpept-like"/>
</dbReference>
<dbReference type="Gene3D" id="2.60.410.10">
    <property type="entry name" value="D-Ala-D-Ala carboxypeptidase, C-terminal domain"/>
    <property type="match status" value="1"/>
</dbReference>
<dbReference type="InterPro" id="IPR001967">
    <property type="entry name" value="Peptidase_S11_N"/>
</dbReference>
<sequence>MKKIIIMFISCLLLFNFATVRADDLSIESLSAILIDSDSGQVLFEKNSHEMLPPASITKIMTMLITMEEINKGNIKLTDEATISELAADMGGSQLYLEYTEKRSIEDLLKGVAVESANDAAVALSEHIAGDYQLFIQMMNDRASELGMKDTKFQNANGLPAEEHYTSAHDIALMSRELLKYPEIHNYMTIWMTDITVGKNNDKVRTISNTNKLLRRDNRVDGLKTGYTDDAGYCLAATAKEGSMRLVSVILNAPSSNERFDEAMKLLNYGFSQYKKENVVDSNEAMGEIIVNKGDIDKIQLVTKEGYGQLLPKNETKEFEQEINIPDNINAPIKKGDKIGELIVKEKGKEVKKIDLLADQDVEKITFFGLFNKLYKDFLVF</sequence>
<keyword evidence="8" id="KW-0378">Hydrolase</keyword>
<dbReference type="GO" id="GO:0071555">
    <property type="term" value="P:cell wall organization"/>
    <property type="evidence" value="ECO:0007669"/>
    <property type="project" value="UniProtKB-KW"/>
</dbReference>
<dbReference type="PANTHER" id="PTHR21581">
    <property type="entry name" value="D-ALANYL-D-ALANINE CARBOXYPEPTIDASE"/>
    <property type="match status" value="1"/>
</dbReference>
<dbReference type="PANTHER" id="PTHR21581:SF6">
    <property type="entry name" value="TRAFFICKING PROTEIN PARTICLE COMPLEX SUBUNIT 12"/>
    <property type="match status" value="1"/>
</dbReference>
<protein>
    <recommendedName>
        <fullName evidence="4">serine-type D-Ala-D-Ala carboxypeptidase</fullName>
        <ecNumber evidence="4">3.4.16.4</ecNumber>
    </recommendedName>
</protein>
<evidence type="ECO:0000256" key="1">
    <source>
        <dbReference type="ARBA" id="ARBA00003217"/>
    </source>
</evidence>
<evidence type="ECO:0000256" key="12">
    <source>
        <dbReference type="ARBA" id="ARBA00034000"/>
    </source>
</evidence>
<feature type="domain" description="Peptidase S11 D-Ala-D-Ala carboxypeptidase A C-terminal" evidence="17">
    <location>
        <begin position="274"/>
        <end position="364"/>
    </location>
</feature>
<dbReference type="InterPro" id="IPR037167">
    <property type="entry name" value="Peptidase_S11_C_sf"/>
</dbReference>
<dbReference type="Gene3D" id="3.40.710.10">
    <property type="entry name" value="DD-peptidase/beta-lactamase superfamily"/>
    <property type="match status" value="1"/>
</dbReference>
<dbReference type="SUPFAM" id="SSF69189">
    <property type="entry name" value="Penicillin-binding protein associated domain"/>
    <property type="match status" value="1"/>
</dbReference>
<gene>
    <name evidence="18" type="ORF">GC105_05245</name>
</gene>
<evidence type="ECO:0000256" key="10">
    <source>
        <dbReference type="ARBA" id="ARBA00022984"/>
    </source>
</evidence>
<dbReference type="InterPro" id="IPR015956">
    <property type="entry name" value="Peniciliin-bd_prot_C_sf"/>
</dbReference>
<keyword evidence="7 16" id="KW-0732">Signal</keyword>
<dbReference type="EMBL" id="WHNX01000006">
    <property type="protein sequence ID" value="MPW25195.1"/>
    <property type="molecule type" value="Genomic_DNA"/>
</dbReference>
<evidence type="ECO:0000256" key="14">
    <source>
        <dbReference type="PIRSR" id="PIRSR618044-2"/>
    </source>
</evidence>
<comment type="caution">
    <text evidence="18">The sequence shown here is derived from an EMBL/GenBank/DDBJ whole genome shotgun (WGS) entry which is preliminary data.</text>
</comment>
<keyword evidence="19" id="KW-1185">Reference proteome</keyword>
<evidence type="ECO:0000256" key="13">
    <source>
        <dbReference type="PIRSR" id="PIRSR618044-1"/>
    </source>
</evidence>
<keyword evidence="6" id="KW-0645">Protease</keyword>
<keyword evidence="5 18" id="KW-0121">Carboxypeptidase</keyword>
<evidence type="ECO:0000256" key="6">
    <source>
        <dbReference type="ARBA" id="ARBA00022670"/>
    </source>
</evidence>
<dbReference type="SUPFAM" id="SSF56601">
    <property type="entry name" value="beta-lactamase/transpeptidase-like"/>
    <property type="match status" value="1"/>
</dbReference>
<evidence type="ECO:0000256" key="16">
    <source>
        <dbReference type="SAM" id="SignalP"/>
    </source>
</evidence>
<dbReference type="AlphaFoldDB" id="A0A6A7K732"/>
<feature type="active site" description="Acyl-ester intermediate" evidence="13">
    <location>
        <position position="56"/>
    </location>
</feature>
<feature type="chain" id="PRO_5025524559" description="serine-type D-Ala-D-Ala carboxypeptidase" evidence="16">
    <location>
        <begin position="23"/>
        <end position="381"/>
    </location>
</feature>
<evidence type="ECO:0000313" key="18">
    <source>
        <dbReference type="EMBL" id="MPW25195.1"/>
    </source>
</evidence>
<organism evidence="18 19">
    <name type="scientific">Alkalibaculum sporogenes</name>
    <dbReference type="NCBI Taxonomy" id="2655001"/>
    <lineage>
        <taxon>Bacteria</taxon>
        <taxon>Bacillati</taxon>
        <taxon>Bacillota</taxon>
        <taxon>Clostridia</taxon>
        <taxon>Eubacteriales</taxon>
        <taxon>Eubacteriaceae</taxon>
        <taxon>Alkalibaculum</taxon>
    </lineage>
</organism>
<accession>A0A6A7K732</accession>
<comment type="pathway">
    <text evidence="2">Cell wall biogenesis; peptidoglycan biosynthesis.</text>
</comment>
<dbReference type="GO" id="GO:0009252">
    <property type="term" value="P:peptidoglycan biosynthetic process"/>
    <property type="evidence" value="ECO:0007669"/>
    <property type="project" value="UniProtKB-UniPathway"/>
</dbReference>
<evidence type="ECO:0000256" key="7">
    <source>
        <dbReference type="ARBA" id="ARBA00022729"/>
    </source>
</evidence>
<keyword evidence="11" id="KW-0961">Cell wall biogenesis/degradation</keyword>
<evidence type="ECO:0000256" key="11">
    <source>
        <dbReference type="ARBA" id="ARBA00023316"/>
    </source>
</evidence>
<dbReference type="UniPathway" id="UPA00219"/>
<dbReference type="PRINTS" id="PR00725">
    <property type="entry name" value="DADACBPTASE1"/>
</dbReference>
<evidence type="ECO:0000256" key="5">
    <source>
        <dbReference type="ARBA" id="ARBA00022645"/>
    </source>
</evidence>
<feature type="active site" evidence="13">
    <location>
        <position position="116"/>
    </location>
</feature>
<dbReference type="GO" id="GO:0006508">
    <property type="term" value="P:proteolysis"/>
    <property type="evidence" value="ECO:0007669"/>
    <property type="project" value="UniProtKB-KW"/>
</dbReference>
<dbReference type="GO" id="GO:0008360">
    <property type="term" value="P:regulation of cell shape"/>
    <property type="evidence" value="ECO:0007669"/>
    <property type="project" value="UniProtKB-KW"/>
</dbReference>
<dbReference type="SMART" id="SM00936">
    <property type="entry name" value="PBP5_C"/>
    <property type="match status" value="1"/>
</dbReference>
<comment type="similarity">
    <text evidence="3 15">Belongs to the peptidase S11 family.</text>
</comment>
<dbReference type="EC" id="3.4.16.4" evidence="4"/>
<dbReference type="GO" id="GO:0009002">
    <property type="term" value="F:serine-type D-Ala-D-Ala carboxypeptidase activity"/>
    <property type="evidence" value="ECO:0007669"/>
    <property type="project" value="UniProtKB-EC"/>
</dbReference>
<feature type="signal peptide" evidence="16">
    <location>
        <begin position="1"/>
        <end position="22"/>
    </location>
</feature>
<evidence type="ECO:0000313" key="19">
    <source>
        <dbReference type="Proteomes" id="UP000440004"/>
    </source>
</evidence>
<dbReference type="Pfam" id="PF00768">
    <property type="entry name" value="Peptidase_S11"/>
    <property type="match status" value="1"/>
</dbReference>
<comment type="catalytic activity">
    <reaction evidence="12">
        <text>Preferential cleavage: (Ac)2-L-Lys-D-Ala-|-D-Ala. Also transpeptidation of peptidyl-alanyl moieties that are N-acyl substituents of D-alanine.</text>
        <dbReference type="EC" id="3.4.16.4"/>
    </reaction>
</comment>
<dbReference type="InterPro" id="IPR018044">
    <property type="entry name" value="Peptidase_S11"/>
</dbReference>
<feature type="binding site" evidence="14">
    <location>
        <position position="224"/>
    </location>
    <ligand>
        <name>substrate</name>
    </ligand>
</feature>
<evidence type="ECO:0000256" key="4">
    <source>
        <dbReference type="ARBA" id="ARBA00012448"/>
    </source>
</evidence>
<proteinExistence type="inferred from homology"/>
<evidence type="ECO:0000259" key="17">
    <source>
        <dbReference type="SMART" id="SM00936"/>
    </source>
</evidence>
<evidence type="ECO:0000256" key="8">
    <source>
        <dbReference type="ARBA" id="ARBA00022801"/>
    </source>
</evidence>
<dbReference type="RefSeq" id="WP_152802453.1">
    <property type="nucleotide sequence ID" value="NZ_WHNX01000006.1"/>
</dbReference>
<evidence type="ECO:0000256" key="9">
    <source>
        <dbReference type="ARBA" id="ARBA00022960"/>
    </source>
</evidence>
<reference evidence="18 19" key="1">
    <citation type="submission" date="2019-10" db="EMBL/GenBank/DDBJ databases">
        <title>Alkalibaculum tamaniensis sp.nov., a new alkaliphilic acetogen, isolated on methoxylated aromatics from a mud volcano.</title>
        <authorList>
            <person name="Khomyakova M.A."/>
            <person name="Merkel A.Y."/>
            <person name="Bonch-Osmolovskaya E.A."/>
            <person name="Slobodkin A.I."/>
        </authorList>
    </citation>
    <scope>NUCLEOTIDE SEQUENCE [LARGE SCALE GENOMIC DNA]</scope>
    <source>
        <strain evidence="18 19">M08DMB</strain>
    </source>
</reference>
<feature type="active site" description="Proton acceptor" evidence="13">
    <location>
        <position position="59"/>
    </location>
</feature>
<dbReference type="Proteomes" id="UP000440004">
    <property type="component" value="Unassembled WGS sequence"/>
</dbReference>
<dbReference type="InterPro" id="IPR012907">
    <property type="entry name" value="Peptidase_S11_C"/>
</dbReference>
<evidence type="ECO:0000256" key="15">
    <source>
        <dbReference type="RuleBase" id="RU004016"/>
    </source>
</evidence>
<comment type="function">
    <text evidence="1">Removes C-terminal D-alanyl residues from sugar-peptide cell wall precursors.</text>
</comment>
<evidence type="ECO:0000256" key="3">
    <source>
        <dbReference type="ARBA" id="ARBA00007164"/>
    </source>
</evidence>
<name>A0A6A7K732_9FIRM</name>
<keyword evidence="9" id="KW-0133">Cell shape</keyword>
<dbReference type="Pfam" id="PF07943">
    <property type="entry name" value="PBP5_C"/>
    <property type="match status" value="1"/>
</dbReference>
<evidence type="ECO:0000256" key="2">
    <source>
        <dbReference type="ARBA" id="ARBA00004752"/>
    </source>
</evidence>
<keyword evidence="10" id="KW-0573">Peptidoglycan synthesis</keyword>